<dbReference type="GO" id="GO:0009098">
    <property type="term" value="P:L-leucine biosynthetic process"/>
    <property type="evidence" value="ECO:0007669"/>
    <property type="project" value="UniProtKB-KW"/>
</dbReference>
<dbReference type="Gene3D" id="3.40.718.10">
    <property type="entry name" value="Isopropylmalate Dehydrogenase"/>
    <property type="match status" value="1"/>
</dbReference>
<evidence type="ECO:0000313" key="16">
    <source>
        <dbReference type="EMBL" id="ROP81066.1"/>
    </source>
</evidence>
<dbReference type="InterPro" id="IPR019818">
    <property type="entry name" value="IsoCit/isopropylmalate_DH_CS"/>
</dbReference>
<dbReference type="InterPro" id="IPR050501">
    <property type="entry name" value="ICDH/IPMDH"/>
</dbReference>
<evidence type="ECO:0000256" key="12">
    <source>
        <dbReference type="ARBA" id="ARBA00023211"/>
    </source>
</evidence>
<keyword evidence="17" id="KW-1185">Reference proteome</keyword>
<keyword evidence="10" id="KW-0560">Oxidoreductase</keyword>
<proteinExistence type="inferred from homology"/>
<evidence type="ECO:0000256" key="14">
    <source>
        <dbReference type="ARBA" id="ARBA00033138"/>
    </source>
</evidence>
<keyword evidence="13" id="KW-0100">Branched-chain amino acid biosynthesis</keyword>
<evidence type="ECO:0000256" key="7">
    <source>
        <dbReference type="ARBA" id="ARBA00022605"/>
    </source>
</evidence>
<comment type="caution">
    <text evidence="16">The sequence shown here is derived from an EMBL/GenBank/DDBJ whole genome shotgun (WGS) entry which is preliminary data.</text>
</comment>
<name>A0A3N1KSH6_9PROT</name>
<evidence type="ECO:0000259" key="15">
    <source>
        <dbReference type="SMART" id="SM01329"/>
    </source>
</evidence>
<keyword evidence="6" id="KW-0432">Leucine biosynthesis</keyword>
<dbReference type="EMBL" id="RJKX01000019">
    <property type="protein sequence ID" value="ROP81066.1"/>
    <property type="molecule type" value="Genomic_DNA"/>
</dbReference>
<dbReference type="GO" id="GO:0000287">
    <property type="term" value="F:magnesium ion binding"/>
    <property type="evidence" value="ECO:0007669"/>
    <property type="project" value="InterPro"/>
</dbReference>
<evidence type="ECO:0000256" key="3">
    <source>
        <dbReference type="ARBA" id="ARBA00008319"/>
    </source>
</evidence>
<dbReference type="AlphaFoldDB" id="A0A3N1KSH6"/>
<comment type="similarity">
    <text evidence="3">Belongs to the isocitrate and isopropylmalate dehydrogenases family. LeuB type 1 subfamily.</text>
</comment>
<evidence type="ECO:0000256" key="1">
    <source>
        <dbReference type="ARBA" id="ARBA00001936"/>
    </source>
</evidence>
<evidence type="ECO:0000256" key="11">
    <source>
        <dbReference type="ARBA" id="ARBA00023027"/>
    </source>
</evidence>
<evidence type="ECO:0000256" key="8">
    <source>
        <dbReference type="ARBA" id="ARBA00022723"/>
    </source>
</evidence>
<evidence type="ECO:0000256" key="10">
    <source>
        <dbReference type="ARBA" id="ARBA00023002"/>
    </source>
</evidence>
<dbReference type="GO" id="GO:0051287">
    <property type="term" value="F:NAD binding"/>
    <property type="evidence" value="ECO:0007669"/>
    <property type="project" value="InterPro"/>
</dbReference>
<gene>
    <name evidence="16" type="ORF">EDC65_5401</name>
</gene>
<dbReference type="SMART" id="SM01329">
    <property type="entry name" value="Iso_dh"/>
    <property type="match status" value="1"/>
</dbReference>
<protein>
    <recommendedName>
        <fullName evidence="5">3-isopropylmalate dehydrogenase</fullName>
        <ecNumber evidence="5">1.1.1.85</ecNumber>
    </recommendedName>
    <alternativeName>
        <fullName evidence="14">3-IPM-DH</fullName>
    </alternativeName>
</protein>
<dbReference type="EC" id="1.1.1.85" evidence="5"/>
<reference evidence="16 17" key="1">
    <citation type="submission" date="2018-11" db="EMBL/GenBank/DDBJ databases">
        <title>Genomic Encyclopedia of Type Strains, Phase IV (KMG-IV): sequencing the most valuable type-strain genomes for metagenomic binning, comparative biology and taxonomic classification.</title>
        <authorList>
            <person name="Goeker M."/>
        </authorList>
    </citation>
    <scope>NUCLEOTIDE SEQUENCE [LARGE SCALE GENOMIC DNA]</scope>
    <source>
        <strain evidence="16 17">DSM 5900</strain>
    </source>
</reference>
<keyword evidence="7" id="KW-0028">Amino-acid biosynthesis</keyword>
<organism evidence="16 17">
    <name type="scientific">Stella humosa</name>
    <dbReference type="NCBI Taxonomy" id="94"/>
    <lineage>
        <taxon>Bacteria</taxon>
        <taxon>Pseudomonadati</taxon>
        <taxon>Pseudomonadota</taxon>
        <taxon>Alphaproteobacteria</taxon>
        <taxon>Rhodospirillales</taxon>
        <taxon>Stellaceae</taxon>
        <taxon>Stella</taxon>
    </lineage>
</organism>
<dbReference type="Pfam" id="PF00180">
    <property type="entry name" value="Iso_dh"/>
    <property type="match status" value="1"/>
</dbReference>
<evidence type="ECO:0000256" key="13">
    <source>
        <dbReference type="ARBA" id="ARBA00023304"/>
    </source>
</evidence>
<dbReference type="OrthoDB" id="9767905at2"/>
<evidence type="ECO:0000256" key="2">
    <source>
        <dbReference type="ARBA" id="ARBA00001946"/>
    </source>
</evidence>
<dbReference type="InterPro" id="IPR024084">
    <property type="entry name" value="IsoPropMal-DH-like_dom"/>
</dbReference>
<sequence>MSDLNICVLPGDGIGVEVMGAARAVLSTLEKRFGFRLAAEEHPGGAAYWRETGREMPQGAWEAARSADAILFGSMGLPDVRYPDGTEIAPHLKMRVDFDLFAGVRPIRRLPNTPAVLASPRAADIDLVIIRELTEGLFASRGKGVVIDDREARDTLVITRATSEKLFDFAFDLARRRKAKGSAGLVTCVDKANVFVSMAFFRKIFDERARNFPDVEARHHYVDAAALDLVRKPWVFDVMVMENMYADILSDVGGGIVGGMGLAPSAEIGLEHALFQPAHGSAPDIAGQGLANPTAMLLSTAMMLEWLGHRHGRERLVEAADALDAAVERAFAEGAAFPAEIGGPHGTAEVTRAVMDRIA</sequence>
<dbReference type="PROSITE" id="PS00470">
    <property type="entry name" value="IDH_IMDH"/>
    <property type="match status" value="1"/>
</dbReference>
<keyword evidence="8" id="KW-0479">Metal-binding</keyword>
<evidence type="ECO:0000256" key="5">
    <source>
        <dbReference type="ARBA" id="ARBA00013101"/>
    </source>
</evidence>
<evidence type="ECO:0000256" key="9">
    <source>
        <dbReference type="ARBA" id="ARBA00022842"/>
    </source>
</evidence>
<keyword evidence="12" id="KW-0464">Manganese</keyword>
<evidence type="ECO:0000313" key="17">
    <source>
        <dbReference type="Proteomes" id="UP000278222"/>
    </source>
</evidence>
<evidence type="ECO:0000256" key="4">
    <source>
        <dbReference type="ARBA" id="ARBA00011738"/>
    </source>
</evidence>
<comment type="cofactor">
    <cofactor evidence="1">
        <name>Mn(2+)</name>
        <dbReference type="ChEBI" id="CHEBI:29035"/>
    </cofactor>
</comment>
<dbReference type="GO" id="GO:0003862">
    <property type="term" value="F:3-isopropylmalate dehydrogenase activity"/>
    <property type="evidence" value="ECO:0007669"/>
    <property type="project" value="UniProtKB-EC"/>
</dbReference>
<evidence type="ECO:0000256" key="6">
    <source>
        <dbReference type="ARBA" id="ARBA00022430"/>
    </source>
</evidence>
<dbReference type="PANTHER" id="PTHR43275">
    <property type="entry name" value="D-MALATE DEHYDROGENASE [DECARBOXYLATING]"/>
    <property type="match status" value="1"/>
</dbReference>
<dbReference type="Proteomes" id="UP000278222">
    <property type="component" value="Unassembled WGS sequence"/>
</dbReference>
<dbReference type="SUPFAM" id="SSF53659">
    <property type="entry name" value="Isocitrate/Isopropylmalate dehydrogenase-like"/>
    <property type="match status" value="1"/>
</dbReference>
<feature type="domain" description="Isopropylmalate dehydrogenase-like" evidence="15">
    <location>
        <begin position="5"/>
        <end position="354"/>
    </location>
</feature>
<comment type="subunit">
    <text evidence="4">Homodimer.</text>
</comment>
<comment type="cofactor">
    <cofactor evidence="2">
        <name>Mg(2+)</name>
        <dbReference type="ChEBI" id="CHEBI:18420"/>
    </cofactor>
</comment>
<dbReference type="PANTHER" id="PTHR43275:SF1">
    <property type="entry name" value="D-MALATE DEHYDROGENASE [DECARBOXYLATING]"/>
    <property type="match status" value="1"/>
</dbReference>
<accession>A0A3N1KSH6</accession>
<keyword evidence="11" id="KW-0520">NAD</keyword>
<dbReference type="FunFam" id="3.40.718.10:FF:000006">
    <property type="entry name" value="3-isopropylmalate dehydrogenase"/>
    <property type="match status" value="1"/>
</dbReference>
<keyword evidence="9" id="KW-0460">Magnesium</keyword>
<dbReference type="RefSeq" id="WP_123695560.1">
    <property type="nucleotide sequence ID" value="NZ_AP019700.1"/>
</dbReference>